<dbReference type="EMBL" id="FNZQ01000001">
    <property type="protein sequence ID" value="SEK31469.1"/>
    <property type="molecule type" value="Genomic_DNA"/>
</dbReference>
<dbReference type="Proteomes" id="UP000199283">
    <property type="component" value="Unassembled WGS sequence"/>
</dbReference>
<protein>
    <recommendedName>
        <fullName evidence="3">Hpt domain-containing protein</fullName>
    </recommendedName>
</protein>
<sequence length="129" mass="13827">MTTTIATLRPTEAVTFDQGKLATLCDRMGPRAESFIAGVLADVETLIDAITRDHAKTADLSHHCFELAHYADSIGMTTVSRAAKAVLDCLARDDARTLAACINRLQRLNQPQGNPGWALESATCPTTVA</sequence>
<gene>
    <name evidence="1" type="ORF">SAMN04488526_0266</name>
</gene>
<evidence type="ECO:0000313" key="2">
    <source>
        <dbReference type="Proteomes" id="UP000199283"/>
    </source>
</evidence>
<evidence type="ECO:0000313" key="1">
    <source>
        <dbReference type="EMBL" id="SEK31469.1"/>
    </source>
</evidence>
<dbReference type="STRING" id="188906.SAMN04488526_0266"/>
<accession>A0A1H7FZV6</accession>
<reference evidence="1 2" key="1">
    <citation type="submission" date="2016-10" db="EMBL/GenBank/DDBJ databases">
        <authorList>
            <person name="de Groot N.N."/>
        </authorList>
    </citation>
    <scope>NUCLEOTIDE SEQUENCE [LARGE SCALE GENOMIC DNA]</scope>
    <source>
        <strain evidence="1 2">DSM 14858</strain>
    </source>
</reference>
<evidence type="ECO:0008006" key="3">
    <source>
        <dbReference type="Google" id="ProtNLM"/>
    </source>
</evidence>
<dbReference type="RefSeq" id="WP_092759045.1">
    <property type="nucleotide sequence ID" value="NZ_FNZQ01000001.1"/>
</dbReference>
<organism evidence="1 2">
    <name type="scientific">Jannaschia helgolandensis</name>
    <dbReference type="NCBI Taxonomy" id="188906"/>
    <lineage>
        <taxon>Bacteria</taxon>
        <taxon>Pseudomonadati</taxon>
        <taxon>Pseudomonadota</taxon>
        <taxon>Alphaproteobacteria</taxon>
        <taxon>Rhodobacterales</taxon>
        <taxon>Roseobacteraceae</taxon>
        <taxon>Jannaschia</taxon>
    </lineage>
</organism>
<keyword evidence="2" id="KW-1185">Reference proteome</keyword>
<dbReference type="AlphaFoldDB" id="A0A1H7FZV6"/>
<name>A0A1H7FZV6_9RHOB</name>
<proteinExistence type="predicted"/>
<dbReference type="OrthoDB" id="7658855at2"/>